<evidence type="ECO:0000256" key="4">
    <source>
        <dbReference type="ARBA" id="ARBA00023306"/>
    </source>
</evidence>
<evidence type="ECO:0000313" key="6">
    <source>
        <dbReference type="EMBL" id="KMT66124.1"/>
    </source>
</evidence>
<dbReference type="HAMAP" id="MF_01092">
    <property type="entry name" value="ZapD"/>
    <property type="match status" value="1"/>
</dbReference>
<accession>A0A0J8GY15</accession>
<dbReference type="InterPro" id="IPR009777">
    <property type="entry name" value="ZapD"/>
</dbReference>
<organism evidence="6 7">
    <name type="scientific">Catenovulum maritimum</name>
    <dbReference type="NCBI Taxonomy" id="1513271"/>
    <lineage>
        <taxon>Bacteria</taxon>
        <taxon>Pseudomonadati</taxon>
        <taxon>Pseudomonadota</taxon>
        <taxon>Gammaproteobacteria</taxon>
        <taxon>Alteromonadales</taxon>
        <taxon>Alteromonadaceae</taxon>
        <taxon>Catenovulum</taxon>
    </lineage>
</organism>
<keyword evidence="7" id="KW-1185">Reference proteome</keyword>
<evidence type="ECO:0000256" key="5">
    <source>
        <dbReference type="HAMAP-Rule" id="MF_01092"/>
    </source>
</evidence>
<keyword evidence="3 5" id="KW-0717">Septation</keyword>
<name>A0A0J8GY15_9ALTE</name>
<reference evidence="6 7" key="1">
    <citation type="submission" date="2015-04" db="EMBL/GenBank/DDBJ databases">
        <title>Draft Genome Sequence of the Novel Agar-Digesting Marine Bacterium Q1.</title>
        <authorList>
            <person name="Li Y."/>
            <person name="Li D."/>
            <person name="Chen G."/>
            <person name="Du Z."/>
        </authorList>
    </citation>
    <scope>NUCLEOTIDE SEQUENCE [LARGE SCALE GENOMIC DNA]</scope>
    <source>
        <strain evidence="6 7">Q1</strain>
    </source>
</reference>
<dbReference type="InterPro" id="IPR036268">
    <property type="entry name" value="ZapD_sf"/>
</dbReference>
<keyword evidence="1 5" id="KW-0963">Cytoplasm</keyword>
<dbReference type="PANTHER" id="PTHR39455:SF1">
    <property type="entry name" value="CELL DIVISION PROTEIN ZAPD"/>
    <property type="match status" value="1"/>
</dbReference>
<dbReference type="GO" id="GO:0000917">
    <property type="term" value="P:division septum assembly"/>
    <property type="evidence" value="ECO:0007669"/>
    <property type="project" value="UniProtKB-KW"/>
</dbReference>
<comment type="function">
    <text evidence="5">Cell division factor that enhances FtsZ-ring assembly. Directly interacts with FtsZ and promotes bundling of FtsZ protofilaments, with a reduction in FtsZ GTPase activity.</text>
</comment>
<dbReference type="Gene3D" id="2.60.440.10">
    <property type="entry name" value="YacF-like domains"/>
    <property type="match status" value="1"/>
</dbReference>
<dbReference type="Proteomes" id="UP000037600">
    <property type="component" value="Unassembled WGS sequence"/>
</dbReference>
<dbReference type="RefSeq" id="WP_048690365.1">
    <property type="nucleotide sequence ID" value="NZ_KQ130484.1"/>
</dbReference>
<evidence type="ECO:0000313" key="7">
    <source>
        <dbReference type="Proteomes" id="UP000037600"/>
    </source>
</evidence>
<gene>
    <name evidence="5" type="primary">zapD</name>
    <name evidence="6" type="ORF">XM47_04935</name>
</gene>
<comment type="subcellular location">
    <subcellularLocation>
        <location evidence="5">Cytoplasm</location>
    </subcellularLocation>
    <text evidence="5">Localizes to mid-cell in an FtsZ-dependent manner.</text>
</comment>
<dbReference type="GO" id="GO:0005737">
    <property type="term" value="C:cytoplasm"/>
    <property type="evidence" value="ECO:0007669"/>
    <property type="project" value="UniProtKB-SubCell"/>
</dbReference>
<dbReference type="OrthoDB" id="5294622at2"/>
<dbReference type="Pfam" id="PF07072">
    <property type="entry name" value="ZapD"/>
    <property type="match status" value="1"/>
</dbReference>
<comment type="subunit">
    <text evidence="5">Interacts with FtsZ.</text>
</comment>
<comment type="caution">
    <text evidence="6">The sequence shown here is derived from an EMBL/GenBank/DDBJ whole genome shotgun (WGS) entry which is preliminary data.</text>
</comment>
<keyword evidence="2 5" id="KW-0132">Cell division</keyword>
<evidence type="ECO:0000256" key="1">
    <source>
        <dbReference type="ARBA" id="ARBA00022490"/>
    </source>
</evidence>
<sequence>MSDILYEFPLNEKIRTYLRVESLLKRLKHQMGQTDEWALLDYLNALFAVLDIVERGDLKSDLLKDLEKHEKQLVAWSQHPGINNQALQDLLQTVIQMSTKLTSSNRIGQSLRDDKFLGSIKQRFSIPGGSCCFDLPHLHQWMYQDTQKIISDQSAWLNELNVLSTVIELDLKMIRERGQPSSQVAVSGLYQDTVENVELIQISLPIDSNVYPTVSGHKHRFAIRFMENFSEHGKASCTDSIEFKLATC</sequence>
<keyword evidence="4 5" id="KW-0131">Cell cycle</keyword>
<dbReference type="PANTHER" id="PTHR39455">
    <property type="entry name" value="CELL DIVISION PROTEIN ZAPD"/>
    <property type="match status" value="1"/>
</dbReference>
<dbReference type="Gene3D" id="1.10.3900.10">
    <property type="entry name" value="YacF-like"/>
    <property type="match status" value="1"/>
</dbReference>
<comment type="similarity">
    <text evidence="5">Belongs to the ZapD family.</text>
</comment>
<dbReference type="NCBIfam" id="NF003656">
    <property type="entry name" value="PRK05287.1-4"/>
    <property type="match status" value="1"/>
</dbReference>
<dbReference type="InterPro" id="IPR027462">
    <property type="entry name" value="ZapD_C"/>
</dbReference>
<dbReference type="AlphaFoldDB" id="A0A0J8GY15"/>
<protein>
    <recommendedName>
        <fullName evidence="5">Cell division protein ZapD</fullName>
    </recommendedName>
    <alternativeName>
        <fullName evidence="5">Z ring-associated protein D</fullName>
    </alternativeName>
</protein>
<dbReference type="EMBL" id="LAZL01000006">
    <property type="protein sequence ID" value="KMT66124.1"/>
    <property type="molecule type" value="Genomic_DNA"/>
</dbReference>
<dbReference type="GO" id="GO:0032153">
    <property type="term" value="C:cell division site"/>
    <property type="evidence" value="ECO:0007669"/>
    <property type="project" value="TreeGrafter"/>
</dbReference>
<dbReference type="PATRIC" id="fig|1513271.3.peg.1016"/>
<dbReference type="STRING" id="1513271.XM47_04935"/>
<evidence type="ECO:0000256" key="3">
    <source>
        <dbReference type="ARBA" id="ARBA00023210"/>
    </source>
</evidence>
<dbReference type="SUPFAM" id="SSF160950">
    <property type="entry name" value="YacF-like"/>
    <property type="match status" value="1"/>
</dbReference>
<dbReference type="GO" id="GO:0043093">
    <property type="term" value="P:FtsZ-dependent cytokinesis"/>
    <property type="evidence" value="ECO:0007669"/>
    <property type="project" value="UniProtKB-UniRule"/>
</dbReference>
<proteinExistence type="inferred from homology"/>
<evidence type="ECO:0000256" key="2">
    <source>
        <dbReference type="ARBA" id="ARBA00022618"/>
    </source>
</evidence>
<dbReference type="NCBIfam" id="NF003655">
    <property type="entry name" value="PRK05287.1-3"/>
    <property type="match status" value="1"/>
</dbReference>